<evidence type="ECO:0000256" key="1">
    <source>
        <dbReference type="SAM" id="MobiDB-lite"/>
    </source>
</evidence>
<dbReference type="InterPro" id="IPR036047">
    <property type="entry name" value="F-box-like_dom_sf"/>
</dbReference>
<keyword evidence="4" id="KW-1185">Reference proteome</keyword>
<dbReference type="SUPFAM" id="SSF81383">
    <property type="entry name" value="F-box domain"/>
    <property type="match status" value="1"/>
</dbReference>
<dbReference type="STRING" id="97972.A0A2V1DXF2"/>
<dbReference type="EMBL" id="KZ805336">
    <property type="protein sequence ID" value="PVI03023.1"/>
    <property type="molecule type" value="Genomic_DNA"/>
</dbReference>
<sequence length="356" mass="39929">MSLLQLPPEILIQIFDYVGSSYFRSDLSRLTVCKQWSKFAYTACFRDFYVTQKTLRRLLSSPYVELSLPLVKDSVETLDLDLKGFEDWYSIPLSRHDSQAVESVNVSFWNGAHGRAVRATWTTGLNDDLLSLATIIKQSQKLRILLIRATDELHPPLRHLLERRDYLFLSTIRAFLSASNLTSLELDLCGTEFILHQSQEHSEGSHICTSIAALLTTLRRLRLRMRSICANVLKPRQHSTNLRLNEVLINLSLSNASPLTTSGALATCCGPGGFLQLKADMEKQAQVLVAQMAAPKIVRILTHTFPGIKMRAFDVLTGRIVTLSEGAEWDDDGEVIEDEVSDQESEISDLSSDDDG</sequence>
<reference evidence="3 4" key="1">
    <citation type="journal article" date="2018" name="Sci. Rep.">
        <title>Comparative genomics provides insights into the lifestyle and reveals functional heterogeneity of dark septate endophytic fungi.</title>
        <authorList>
            <person name="Knapp D.G."/>
            <person name="Nemeth J.B."/>
            <person name="Barry K."/>
            <person name="Hainaut M."/>
            <person name="Henrissat B."/>
            <person name="Johnson J."/>
            <person name="Kuo A."/>
            <person name="Lim J.H.P."/>
            <person name="Lipzen A."/>
            <person name="Nolan M."/>
            <person name="Ohm R.A."/>
            <person name="Tamas L."/>
            <person name="Grigoriev I.V."/>
            <person name="Spatafora J.W."/>
            <person name="Nagy L.G."/>
            <person name="Kovacs G.M."/>
        </authorList>
    </citation>
    <scope>NUCLEOTIDE SEQUENCE [LARGE SCALE GENOMIC DNA]</scope>
    <source>
        <strain evidence="3 4">DSE2036</strain>
    </source>
</reference>
<dbReference type="Pfam" id="PF12937">
    <property type="entry name" value="F-box-like"/>
    <property type="match status" value="1"/>
</dbReference>
<gene>
    <name evidence="3" type="ORF">DM02DRAFT_612514</name>
</gene>
<name>A0A2V1DXF2_9PLEO</name>
<dbReference type="InterPro" id="IPR001810">
    <property type="entry name" value="F-box_dom"/>
</dbReference>
<evidence type="ECO:0000259" key="2">
    <source>
        <dbReference type="Pfam" id="PF12937"/>
    </source>
</evidence>
<dbReference type="OrthoDB" id="3637487at2759"/>
<dbReference type="Proteomes" id="UP000244855">
    <property type="component" value="Unassembled WGS sequence"/>
</dbReference>
<dbReference type="AlphaFoldDB" id="A0A2V1DXF2"/>
<evidence type="ECO:0000313" key="4">
    <source>
        <dbReference type="Proteomes" id="UP000244855"/>
    </source>
</evidence>
<evidence type="ECO:0000313" key="3">
    <source>
        <dbReference type="EMBL" id="PVI03023.1"/>
    </source>
</evidence>
<organism evidence="3 4">
    <name type="scientific">Periconia macrospinosa</name>
    <dbReference type="NCBI Taxonomy" id="97972"/>
    <lineage>
        <taxon>Eukaryota</taxon>
        <taxon>Fungi</taxon>
        <taxon>Dikarya</taxon>
        <taxon>Ascomycota</taxon>
        <taxon>Pezizomycotina</taxon>
        <taxon>Dothideomycetes</taxon>
        <taxon>Pleosporomycetidae</taxon>
        <taxon>Pleosporales</taxon>
        <taxon>Massarineae</taxon>
        <taxon>Periconiaceae</taxon>
        <taxon>Periconia</taxon>
    </lineage>
</organism>
<feature type="region of interest" description="Disordered" evidence="1">
    <location>
        <begin position="331"/>
        <end position="356"/>
    </location>
</feature>
<accession>A0A2V1DXF2</accession>
<protein>
    <recommendedName>
        <fullName evidence="2">F-box domain-containing protein</fullName>
    </recommendedName>
</protein>
<proteinExistence type="predicted"/>
<feature type="domain" description="F-box" evidence="2">
    <location>
        <begin position="4"/>
        <end position="42"/>
    </location>
</feature>